<accession>A0A2B7Z0U7</accession>
<keyword evidence="2" id="KW-1185">Reference proteome</keyword>
<gene>
    <name evidence="1" type="ORF">AJ80_01945</name>
</gene>
<comment type="caution">
    <text evidence="1">The sequence shown here is derived from an EMBL/GenBank/DDBJ whole genome shotgun (WGS) entry which is preliminary data.</text>
</comment>
<dbReference type="EMBL" id="PDNA01000017">
    <property type="protein sequence ID" value="PGH26447.1"/>
    <property type="molecule type" value="Genomic_DNA"/>
</dbReference>
<sequence length="236" mass="27478">MLEIDYDMHALYSAFLGLTDLSNLKVSLWERIPSLPRHDDYHKLERKYYYDRDLSILAIRHVWVISHAMDRARKKGKLTALTELNFDGFILNSHCEKLEIYKCVKLECRGITSLELSNSDMLWVYCREGKFFFPALRDLRLVNCKTVRFLSVRNFVKVHAKTLCSLLILPLPDLGCDIMELAEELSDIAKIGALKHVRVLGCWRKSYKTIERLLTGDMSVSDIDRWIESGDLAKEF</sequence>
<proteinExistence type="predicted"/>
<evidence type="ECO:0000313" key="2">
    <source>
        <dbReference type="Proteomes" id="UP000224634"/>
    </source>
</evidence>
<evidence type="ECO:0000313" key="1">
    <source>
        <dbReference type="EMBL" id="PGH26447.1"/>
    </source>
</evidence>
<dbReference type="AlphaFoldDB" id="A0A2B7Z0U7"/>
<name>A0A2B7Z0U7_POLH7</name>
<protein>
    <submittedName>
        <fullName evidence="1">Uncharacterized protein</fullName>
    </submittedName>
</protein>
<organism evidence="1 2">
    <name type="scientific">Polytolypa hystricis (strain UAMH7299)</name>
    <dbReference type="NCBI Taxonomy" id="1447883"/>
    <lineage>
        <taxon>Eukaryota</taxon>
        <taxon>Fungi</taxon>
        <taxon>Dikarya</taxon>
        <taxon>Ascomycota</taxon>
        <taxon>Pezizomycotina</taxon>
        <taxon>Eurotiomycetes</taxon>
        <taxon>Eurotiomycetidae</taxon>
        <taxon>Onygenales</taxon>
        <taxon>Onygenales incertae sedis</taxon>
        <taxon>Polytolypa</taxon>
    </lineage>
</organism>
<reference evidence="1 2" key="1">
    <citation type="submission" date="2017-10" db="EMBL/GenBank/DDBJ databases">
        <title>Comparative genomics in systemic dimorphic fungi from Ajellomycetaceae.</title>
        <authorList>
            <person name="Munoz J.F."/>
            <person name="Mcewen J.G."/>
            <person name="Clay O.K."/>
            <person name="Cuomo C.A."/>
        </authorList>
    </citation>
    <scope>NUCLEOTIDE SEQUENCE [LARGE SCALE GENOMIC DNA]</scope>
    <source>
        <strain evidence="1 2">UAMH7299</strain>
    </source>
</reference>
<dbReference type="Proteomes" id="UP000224634">
    <property type="component" value="Unassembled WGS sequence"/>
</dbReference>